<comment type="caution">
    <text evidence="3">The sequence shown here is derived from an EMBL/GenBank/DDBJ whole genome shotgun (WGS) entry which is preliminary data.</text>
</comment>
<dbReference type="CDD" id="cd16894">
    <property type="entry name" value="MltD-like"/>
    <property type="match status" value="1"/>
</dbReference>
<accession>A0A401XIC1</accession>
<comment type="similarity">
    <text evidence="1">Belongs to the transglycosylase Slt family.</text>
</comment>
<dbReference type="SUPFAM" id="SSF53955">
    <property type="entry name" value="Lysozyme-like"/>
    <property type="match status" value="1"/>
</dbReference>
<organism evidence="3 4">
    <name type="scientific">Thermaurantimonas aggregans</name>
    <dbReference type="NCBI Taxonomy" id="2173829"/>
    <lineage>
        <taxon>Bacteria</taxon>
        <taxon>Pseudomonadati</taxon>
        <taxon>Bacteroidota</taxon>
        <taxon>Flavobacteriia</taxon>
        <taxon>Flavobacteriales</taxon>
        <taxon>Schleiferiaceae</taxon>
        <taxon>Thermaurantimonas</taxon>
    </lineage>
</organism>
<proteinExistence type="inferred from homology"/>
<dbReference type="Pfam" id="PF01464">
    <property type="entry name" value="SLT"/>
    <property type="match status" value="1"/>
</dbReference>
<dbReference type="OrthoDB" id="9815002at2"/>
<name>A0A401XIC1_9FLAO</name>
<dbReference type="AlphaFoldDB" id="A0A401XIC1"/>
<reference evidence="3 4" key="1">
    <citation type="submission" date="2018-11" db="EMBL/GenBank/DDBJ databases">
        <title>Schleiferia aggregans sp. nov., a moderately thermophilic heterotrophic bacterium isolated from microbial mats at a terrestrial hot spring.</title>
        <authorList>
            <person name="Iino T."/>
            <person name="Ohkuma M."/>
            <person name="Haruta S."/>
        </authorList>
    </citation>
    <scope>NUCLEOTIDE SEQUENCE [LARGE SCALE GENOMIC DNA]</scope>
    <source>
        <strain evidence="3 4">LA</strain>
    </source>
</reference>
<dbReference type="Proteomes" id="UP000286715">
    <property type="component" value="Unassembled WGS sequence"/>
</dbReference>
<sequence length="342" mass="39540">MVKIARLSRFFKILSITLLTLAAIKLLMFAYSDHDTDIEFLRRFNEKYNVFALVMPDDLMFAGEEVPFDDPEILERFDRELLSNVYFQSQGLLYFKRANKYFPTIEKILRKYNVPDDLKFIALIESGLTNIVSPAGATGPWQLMKDAAVNYGLEVNDEVDERYHLEKATEAACKYLLDAKKRFGSWALAAASYNLGVNGISKQINRQGVTNYFDLQLNQETSRYVFRILAVKEIYNNPKKYGFNFRKKDLYQPIPVNYVTVDTAVSSWPDFAAQFGITYKILRYHNPWIRDIKLTNATGKKYLVAIPKKGYHHIMSDLKGVVPELHEEKAENQESFSDVENL</sequence>
<dbReference type="InterPro" id="IPR008258">
    <property type="entry name" value="Transglycosylase_SLT_dom_1"/>
</dbReference>
<dbReference type="PANTHER" id="PTHR37423">
    <property type="entry name" value="SOLUBLE LYTIC MUREIN TRANSGLYCOSYLASE-RELATED"/>
    <property type="match status" value="1"/>
</dbReference>
<protein>
    <submittedName>
        <fullName evidence="3">Murein transglycosylase</fullName>
    </submittedName>
</protein>
<evidence type="ECO:0000259" key="2">
    <source>
        <dbReference type="Pfam" id="PF01464"/>
    </source>
</evidence>
<dbReference type="Gene3D" id="1.10.530.10">
    <property type="match status" value="1"/>
</dbReference>
<dbReference type="EMBL" id="BHZE01000002">
    <property type="protein sequence ID" value="GCD76762.1"/>
    <property type="molecule type" value="Genomic_DNA"/>
</dbReference>
<evidence type="ECO:0000313" key="4">
    <source>
        <dbReference type="Proteomes" id="UP000286715"/>
    </source>
</evidence>
<dbReference type="InterPro" id="IPR023346">
    <property type="entry name" value="Lysozyme-like_dom_sf"/>
</dbReference>
<keyword evidence="4" id="KW-1185">Reference proteome</keyword>
<feature type="domain" description="Transglycosylase SLT" evidence="2">
    <location>
        <begin position="107"/>
        <end position="208"/>
    </location>
</feature>
<evidence type="ECO:0000256" key="1">
    <source>
        <dbReference type="ARBA" id="ARBA00007734"/>
    </source>
</evidence>
<evidence type="ECO:0000313" key="3">
    <source>
        <dbReference type="EMBL" id="GCD76762.1"/>
    </source>
</evidence>
<dbReference type="PANTHER" id="PTHR37423:SF2">
    <property type="entry name" value="MEMBRANE-BOUND LYTIC MUREIN TRANSGLYCOSYLASE C"/>
    <property type="match status" value="1"/>
</dbReference>
<gene>
    <name evidence="3" type="ORF">JCM31826_02440</name>
</gene>
<dbReference type="RefSeq" id="WP_124396839.1">
    <property type="nucleotide sequence ID" value="NZ_BHZE01000002.1"/>
</dbReference>